<evidence type="ECO:0000313" key="5">
    <source>
        <dbReference type="Proteomes" id="UP001152747"/>
    </source>
</evidence>
<dbReference type="Pfam" id="PF06809">
    <property type="entry name" value="NPDC1"/>
    <property type="match status" value="1"/>
</dbReference>
<evidence type="ECO:0000256" key="3">
    <source>
        <dbReference type="SAM" id="SignalP"/>
    </source>
</evidence>
<feature type="compositionally biased region" description="Basic and acidic residues" evidence="1">
    <location>
        <begin position="122"/>
        <end position="141"/>
    </location>
</feature>
<feature type="region of interest" description="Disordered" evidence="1">
    <location>
        <begin position="63"/>
        <end position="91"/>
    </location>
</feature>
<keyword evidence="2" id="KW-0812">Transmembrane</keyword>
<reference evidence="4" key="1">
    <citation type="submission" date="2022-11" db="EMBL/GenBank/DDBJ databases">
        <authorList>
            <person name="Kikuchi T."/>
        </authorList>
    </citation>
    <scope>NUCLEOTIDE SEQUENCE</scope>
    <source>
        <strain evidence="4">PS1010</strain>
    </source>
</reference>
<protein>
    <submittedName>
        <fullName evidence="4">Uncharacterized protein</fullName>
    </submittedName>
</protein>
<feature type="signal peptide" evidence="3">
    <location>
        <begin position="1"/>
        <end position="17"/>
    </location>
</feature>
<dbReference type="PANTHER" id="PTHR23352:SF2">
    <property type="entry name" value="NEURAL PROLIFERATION DIFFERENTIATION AND CONTROL PROTEIN 1"/>
    <property type="match status" value="1"/>
</dbReference>
<name>A0A9P1N7Z4_9PELO</name>
<feature type="region of interest" description="Disordered" evidence="1">
    <location>
        <begin position="122"/>
        <end position="167"/>
    </location>
</feature>
<gene>
    <name evidence="4" type="ORF">CAMP_LOCUS17161</name>
</gene>
<feature type="compositionally biased region" description="Low complexity" evidence="1">
    <location>
        <begin position="142"/>
        <end position="167"/>
    </location>
</feature>
<dbReference type="EMBL" id="CANHGI010000006">
    <property type="protein sequence ID" value="CAI5454524.1"/>
    <property type="molecule type" value="Genomic_DNA"/>
</dbReference>
<evidence type="ECO:0000256" key="2">
    <source>
        <dbReference type="SAM" id="Phobius"/>
    </source>
</evidence>
<dbReference type="GO" id="GO:0016020">
    <property type="term" value="C:membrane"/>
    <property type="evidence" value="ECO:0007669"/>
    <property type="project" value="InterPro"/>
</dbReference>
<keyword evidence="5" id="KW-1185">Reference proteome</keyword>
<feature type="transmembrane region" description="Helical" evidence="2">
    <location>
        <begin position="234"/>
        <end position="258"/>
    </location>
</feature>
<keyword evidence="3" id="KW-0732">Signal</keyword>
<dbReference type="AlphaFoldDB" id="A0A9P1N7Z4"/>
<dbReference type="InterPro" id="IPR009635">
    <property type="entry name" value="NPDC1"/>
</dbReference>
<keyword evidence="2" id="KW-0472">Membrane</keyword>
<dbReference type="OrthoDB" id="6270617at2759"/>
<dbReference type="PANTHER" id="PTHR23352">
    <property type="entry name" value="NEURAL PROLIFERATION DIFFERENTIATION AND CONTROL PROTEIN-1 NPDC-1 PROTEIN"/>
    <property type="match status" value="1"/>
</dbReference>
<evidence type="ECO:0000256" key="1">
    <source>
        <dbReference type="SAM" id="MobiDB-lite"/>
    </source>
</evidence>
<accession>A0A9P1N7Z4</accession>
<feature type="chain" id="PRO_5040499834" evidence="3">
    <location>
        <begin position="18"/>
        <end position="357"/>
    </location>
</feature>
<sequence length="357" mass="39464">MWRVAFLASCLFTATQATAFTEGGTVLGNNNNGKARLNNQENEQAVLDNEAFGPLLERLAQRMNQQEQQDEGFPVPDKLDNLNLYGNDEQDFEFNPDFQQQQQYERKPYDFSIEDLEKAEAELEEELKKDREEDEHQDKPQKTAPAAPAPAPVEQQQKQPKVAPAAAAPNEELIEEQEIAGEPKVPQKKGQSEFVSFVEPVEQQAKQIKSSQVFDKRAPMLQQQKSHTSFSSSLLLLAVGTVMSVGLVGTVAGGAYYLKRRNETPDDGEYAPYAGTGPGFKKNKGNQGDETLAYKAQLHQYQQAKQKIICGEDAPGMIESDGEDGADEENNFSVYECPGLAPTGDIEVCNPNFAAQP</sequence>
<comment type="caution">
    <text evidence="4">The sequence shown here is derived from an EMBL/GenBank/DDBJ whole genome shotgun (WGS) entry which is preliminary data.</text>
</comment>
<dbReference type="Proteomes" id="UP001152747">
    <property type="component" value="Unassembled WGS sequence"/>
</dbReference>
<organism evidence="4 5">
    <name type="scientific">Caenorhabditis angaria</name>
    <dbReference type="NCBI Taxonomy" id="860376"/>
    <lineage>
        <taxon>Eukaryota</taxon>
        <taxon>Metazoa</taxon>
        <taxon>Ecdysozoa</taxon>
        <taxon>Nematoda</taxon>
        <taxon>Chromadorea</taxon>
        <taxon>Rhabditida</taxon>
        <taxon>Rhabditina</taxon>
        <taxon>Rhabditomorpha</taxon>
        <taxon>Rhabditoidea</taxon>
        <taxon>Rhabditidae</taxon>
        <taxon>Peloderinae</taxon>
        <taxon>Caenorhabditis</taxon>
    </lineage>
</organism>
<keyword evidence="2" id="KW-1133">Transmembrane helix</keyword>
<proteinExistence type="predicted"/>
<evidence type="ECO:0000313" key="4">
    <source>
        <dbReference type="EMBL" id="CAI5454524.1"/>
    </source>
</evidence>